<feature type="chain" id="PRO_5045874464" description="Ig-like domain-containing protein" evidence="1">
    <location>
        <begin position="22"/>
        <end position="589"/>
    </location>
</feature>
<evidence type="ECO:0000313" key="4">
    <source>
        <dbReference type="Proteomes" id="UP000629963"/>
    </source>
</evidence>
<name>A0ABR7J7X1_9FLAO</name>
<feature type="domain" description="Ig-like" evidence="2">
    <location>
        <begin position="62"/>
        <end position="125"/>
    </location>
</feature>
<keyword evidence="1" id="KW-0732">Signal</keyword>
<dbReference type="Proteomes" id="UP000629963">
    <property type="component" value="Unassembled WGS sequence"/>
</dbReference>
<organism evidence="3 4">
    <name type="scientific">Flavobacterium kayseriense</name>
    <dbReference type="NCBI Taxonomy" id="2764714"/>
    <lineage>
        <taxon>Bacteria</taxon>
        <taxon>Pseudomonadati</taxon>
        <taxon>Bacteroidota</taxon>
        <taxon>Flavobacteriia</taxon>
        <taxon>Flavobacteriales</taxon>
        <taxon>Flavobacteriaceae</taxon>
        <taxon>Flavobacterium</taxon>
    </lineage>
</organism>
<gene>
    <name evidence="3" type="ORF">H8R23_09300</name>
</gene>
<evidence type="ECO:0000259" key="2">
    <source>
        <dbReference type="Pfam" id="PF19081"/>
    </source>
</evidence>
<dbReference type="Pfam" id="PF19081">
    <property type="entry name" value="Ig_7"/>
    <property type="match status" value="1"/>
</dbReference>
<feature type="signal peptide" evidence="1">
    <location>
        <begin position="1"/>
        <end position="21"/>
    </location>
</feature>
<reference evidence="3 4" key="1">
    <citation type="submission" date="2020-08" db="EMBL/GenBank/DDBJ databases">
        <title>Description of novel Flavobacterium F-380 isolate.</title>
        <authorList>
            <person name="Saticioglu I.B."/>
            <person name="Duman M."/>
            <person name="Altun S."/>
        </authorList>
    </citation>
    <scope>NUCLEOTIDE SEQUENCE [LARGE SCALE GENOMIC DNA]</scope>
    <source>
        <strain evidence="3 4">F-380</strain>
    </source>
</reference>
<evidence type="ECO:0000256" key="1">
    <source>
        <dbReference type="SAM" id="SignalP"/>
    </source>
</evidence>
<dbReference type="EMBL" id="JACRUJ010000002">
    <property type="protein sequence ID" value="MBC5841602.1"/>
    <property type="molecule type" value="Genomic_DNA"/>
</dbReference>
<dbReference type="InterPro" id="IPR013783">
    <property type="entry name" value="Ig-like_fold"/>
</dbReference>
<proteinExistence type="predicted"/>
<dbReference type="Gene3D" id="2.60.40.10">
    <property type="entry name" value="Immunoglobulins"/>
    <property type="match status" value="1"/>
</dbReference>
<comment type="caution">
    <text evidence="3">The sequence shown here is derived from an EMBL/GenBank/DDBJ whole genome shotgun (WGS) entry which is preliminary data.</text>
</comment>
<evidence type="ECO:0000313" key="3">
    <source>
        <dbReference type="EMBL" id="MBC5841602.1"/>
    </source>
</evidence>
<feature type="non-terminal residue" evidence="3">
    <location>
        <position position="589"/>
    </location>
</feature>
<dbReference type="InterPro" id="IPR044023">
    <property type="entry name" value="Ig_7"/>
</dbReference>
<protein>
    <recommendedName>
        <fullName evidence="2">Ig-like domain-containing protein</fullName>
    </recommendedName>
</protein>
<keyword evidence="4" id="KW-1185">Reference proteome</keyword>
<sequence length="589" mass="61644">MKHKLLFLLLFAFLLNSASFAQISKKNRANRSVSSPNVTGKTTALIPAPLATAGSACKEISDSTVRVFVTASGNSGDIIEWYDSQESTTILRTGSIYSPFISETTTFYVQSRSGNDLSVRVPVVASVFNAPPNVSLTVSPTDSPVCKGVPLTFTATGGGDLFEFLIDNVVVQAMSTNRVYTTSSLSAGQVVRVKTRYAVTLDGTISEAAWGTGAFEDNVLSAALSPSAVDGYLTSIKISGTEDKLFFGLTGKLNANRSALLFLDTKPGGFNVGNYGNEATSANPSVNGFNYFNTNPSTFDSYFLPDYCLAISTKDGGVTYFADIIELQTGVSTKVSLGTASNGSPSSNIGVNNGNTGITDLLLGFEIAVLKSQIGYIAGDIKCFGFTMKDDAPGTFSVTNSFLSPERSSTLDFGTGPINFNLRDPKAIVVSSDAFMPCYKEASLSVAIVEKPSTATVGLNQTNCSLSSTSLGGNTPTVGTGRWSFKSGPGTATFSNVNSGSSTVTVDLPGTYVFTWTISNGSCDPSMADITVRFDIPPVSPTASNKTECAQSPIQTLTVTATVPAGVTVVWYDAVTGGNTVANPILNTV</sequence>
<accession>A0ABR7J7X1</accession>